<evidence type="ECO:0000256" key="2">
    <source>
        <dbReference type="ARBA" id="ARBA00001947"/>
    </source>
</evidence>
<evidence type="ECO:0000256" key="3">
    <source>
        <dbReference type="ARBA" id="ARBA00009595"/>
    </source>
</evidence>
<sequence length="513" mass="54964">MSELQSGREEGLGWAYHGGQNPLQKGSGNVEDISQQPDDDELYRQAIGVSLSKLLDDLRRKDNDYGRQLVSDMPRFEEHHQPTGEGVLPANAGDGVDVEGKGRRRGGHGSGDSGLLRGRSGALSSGSDSNSGFETGGLAFVETGARGNKSGQARKLGSRLNRYSFLRSDAAFLAAAAAGPAARFIVLSNLAPLVSGKRHLAQLPLDRVRPLIGARPFPLGDAQAVEQFDSSAQAARPLVVFLGTLEGGGEAVDLDTSDFGPVHAQPFFAVDVSPRGPGAEAATAFLQQLEDEGLSVQTDVRSMLLNSEAASLYAQARSMIDWNTRNPFCAGCGCPNLSIEAGYKRVCPPTDRKGGSDAQPRADCPTRHGRILLGRQARYPPHWYSALAGFLEPGESVEEAVRREVWEEAGVKVGRVVIHSTQPWPYPSTLMLGAVTQALPGEEEITLNDKELEKAKWFTVDEVREALKETGRRAEPAPEGGGDARLRVPPPQAIANRLMTAVVEGYLTGIPKM</sequence>
<comment type="similarity">
    <text evidence="3">Belongs to the Nudix hydrolase family. NudC subfamily.</text>
</comment>
<comment type="cofactor">
    <cofactor evidence="2">
        <name>Zn(2+)</name>
        <dbReference type="ChEBI" id="CHEBI:29105"/>
    </cofactor>
</comment>
<evidence type="ECO:0000313" key="12">
    <source>
        <dbReference type="EMBL" id="EQL01279.1"/>
    </source>
</evidence>
<evidence type="ECO:0000259" key="11">
    <source>
        <dbReference type="PROSITE" id="PS51462"/>
    </source>
</evidence>
<dbReference type="Gene3D" id="3.90.79.20">
    <property type="match status" value="1"/>
</dbReference>
<dbReference type="EC" id="3.6.1.22" evidence="4"/>
<dbReference type="Gene3D" id="3.90.79.10">
    <property type="entry name" value="Nucleoside Triphosphate Pyrophosphohydrolase"/>
    <property type="match status" value="1"/>
</dbReference>
<evidence type="ECO:0000256" key="10">
    <source>
        <dbReference type="SAM" id="MobiDB-lite"/>
    </source>
</evidence>
<feature type="domain" description="Nudix hydrolase" evidence="11">
    <location>
        <begin position="351"/>
        <end position="480"/>
    </location>
</feature>
<feature type="compositionally biased region" description="Low complexity" evidence="10">
    <location>
        <begin position="113"/>
        <end position="130"/>
    </location>
</feature>
<keyword evidence="5" id="KW-0479">Metal-binding</keyword>
<dbReference type="InterPro" id="IPR049734">
    <property type="entry name" value="NudC-like_C"/>
</dbReference>
<evidence type="ECO:0000256" key="5">
    <source>
        <dbReference type="ARBA" id="ARBA00022723"/>
    </source>
</evidence>
<accession>T5AFC1</accession>
<feature type="compositionally biased region" description="Polar residues" evidence="10">
    <location>
        <begin position="21"/>
        <end position="36"/>
    </location>
</feature>
<comment type="cofactor">
    <cofactor evidence="1">
        <name>Mg(2+)</name>
        <dbReference type="ChEBI" id="CHEBI:18420"/>
    </cofactor>
</comment>
<organism evidence="12 13">
    <name type="scientific">Ophiocordyceps sinensis (strain Co18 / CGMCC 3.14243)</name>
    <name type="common">Yarsagumba caterpillar fungus</name>
    <name type="synonym">Hirsutella sinensis</name>
    <dbReference type="NCBI Taxonomy" id="911162"/>
    <lineage>
        <taxon>Eukaryota</taxon>
        <taxon>Fungi</taxon>
        <taxon>Dikarya</taxon>
        <taxon>Ascomycota</taxon>
        <taxon>Pezizomycotina</taxon>
        <taxon>Sordariomycetes</taxon>
        <taxon>Hypocreomycetidae</taxon>
        <taxon>Hypocreales</taxon>
        <taxon>Ophiocordycipitaceae</taxon>
        <taxon>Ophiocordyceps</taxon>
    </lineage>
</organism>
<dbReference type="GO" id="GO:0006742">
    <property type="term" value="P:NADP+ catabolic process"/>
    <property type="evidence" value="ECO:0007669"/>
    <property type="project" value="TreeGrafter"/>
</dbReference>
<feature type="compositionally biased region" description="Basic and acidic residues" evidence="10">
    <location>
        <begin position="468"/>
        <end position="486"/>
    </location>
</feature>
<dbReference type="GO" id="GO:0035529">
    <property type="term" value="F:NADH pyrophosphatase activity"/>
    <property type="evidence" value="ECO:0007669"/>
    <property type="project" value="TreeGrafter"/>
</dbReference>
<dbReference type="HOGENOM" id="CLU_531091_0_0_1"/>
<evidence type="ECO:0000256" key="7">
    <source>
        <dbReference type="ARBA" id="ARBA00022842"/>
    </source>
</evidence>
<comment type="catalytic activity">
    <reaction evidence="9">
        <text>a 5'-end NAD(+)-phospho-ribonucleoside in mRNA + H2O = a 5'-end phospho-adenosine-phospho-ribonucleoside in mRNA + beta-nicotinamide D-ribonucleotide + 2 H(+)</text>
        <dbReference type="Rhea" id="RHEA:60876"/>
        <dbReference type="Rhea" id="RHEA-COMP:15698"/>
        <dbReference type="Rhea" id="RHEA-COMP:15719"/>
        <dbReference type="ChEBI" id="CHEBI:14649"/>
        <dbReference type="ChEBI" id="CHEBI:15377"/>
        <dbReference type="ChEBI" id="CHEBI:15378"/>
        <dbReference type="ChEBI" id="CHEBI:144029"/>
        <dbReference type="ChEBI" id="CHEBI:144051"/>
    </reaction>
    <physiologicalReaction direction="left-to-right" evidence="9">
        <dbReference type="Rhea" id="RHEA:60877"/>
    </physiologicalReaction>
</comment>
<dbReference type="Pfam" id="PF09296">
    <property type="entry name" value="NUDIX-like"/>
    <property type="match status" value="1"/>
</dbReference>
<keyword evidence="6" id="KW-0378">Hydrolase</keyword>
<feature type="region of interest" description="Disordered" evidence="10">
    <location>
        <begin position="468"/>
        <end position="488"/>
    </location>
</feature>
<dbReference type="CDD" id="cd03429">
    <property type="entry name" value="NUDIX_NADH_pyrophosphatase_Nudt13"/>
    <property type="match status" value="1"/>
</dbReference>
<dbReference type="OrthoDB" id="10249612at2759"/>
<dbReference type="PANTHER" id="PTHR42904">
    <property type="entry name" value="NUDIX HYDROLASE, NUDC SUBFAMILY"/>
    <property type="match status" value="1"/>
</dbReference>
<protein>
    <recommendedName>
        <fullName evidence="4">NAD(+) diphosphatase</fullName>
        <ecNumber evidence="4">3.6.1.22</ecNumber>
    </recommendedName>
</protein>
<dbReference type="AlphaFoldDB" id="T5AFC1"/>
<dbReference type="Pfam" id="PF00293">
    <property type="entry name" value="NUDIX"/>
    <property type="match status" value="1"/>
</dbReference>
<keyword evidence="8" id="KW-0520">NAD</keyword>
<dbReference type="GO" id="GO:0005829">
    <property type="term" value="C:cytosol"/>
    <property type="evidence" value="ECO:0007669"/>
    <property type="project" value="TreeGrafter"/>
</dbReference>
<dbReference type="eggNOG" id="KOG3084">
    <property type="taxonomic scope" value="Eukaryota"/>
</dbReference>
<evidence type="ECO:0000256" key="6">
    <source>
        <dbReference type="ARBA" id="ARBA00022801"/>
    </source>
</evidence>
<dbReference type="EMBL" id="KE652524">
    <property type="protein sequence ID" value="EQL01279.1"/>
    <property type="molecule type" value="Genomic_DNA"/>
</dbReference>
<evidence type="ECO:0000256" key="4">
    <source>
        <dbReference type="ARBA" id="ARBA00012381"/>
    </source>
</evidence>
<dbReference type="GO" id="GO:0005777">
    <property type="term" value="C:peroxisome"/>
    <property type="evidence" value="ECO:0007669"/>
    <property type="project" value="TreeGrafter"/>
</dbReference>
<dbReference type="InterPro" id="IPR000086">
    <property type="entry name" value="NUDIX_hydrolase_dom"/>
</dbReference>
<dbReference type="InterPro" id="IPR015375">
    <property type="entry name" value="NADH_PPase-like_N"/>
</dbReference>
<feature type="compositionally biased region" description="Basic and acidic residues" evidence="10">
    <location>
        <begin position="1"/>
        <end position="11"/>
    </location>
</feature>
<feature type="region of interest" description="Disordered" evidence="10">
    <location>
        <begin position="72"/>
        <end position="130"/>
    </location>
</feature>
<dbReference type="GO" id="GO:0019677">
    <property type="term" value="P:NAD+ catabolic process"/>
    <property type="evidence" value="ECO:0007669"/>
    <property type="project" value="TreeGrafter"/>
</dbReference>
<name>T5AFC1_OPHSC</name>
<evidence type="ECO:0000256" key="1">
    <source>
        <dbReference type="ARBA" id="ARBA00001946"/>
    </source>
</evidence>
<dbReference type="InterPro" id="IPR020084">
    <property type="entry name" value="NUDIX_hydrolase_CS"/>
</dbReference>
<proteinExistence type="inferred from homology"/>
<reference evidence="12 13" key="1">
    <citation type="journal article" date="2013" name="Chin. Sci. Bull.">
        <title>Genome survey uncovers the secrets of sex and lifestyle in caterpillar fungus.</title>
        <authorList>
            <person name="Hu X."/>
            <person name="Zhang Y."/>
            <person name="Xiao G."/>
            <person name="Zheng P."/>
            <person name="Xia Y."/>
            <person name="Zhang X."/>
            <person name="St Leger R.J."/>
            <person name="Liu X."/>
            <person name="Wang C."/>
        </authorList>
    </citation>
    <scope>NUCLEOTIDE SEQUENCE [LARGE SCALE GENOMIC DNA]</scope>
    <source>
        <strain evidence="13">Co18 / CGMCC 3.14243</strain>
        <tissue evidence="12">Fruit-body</tissue>
    </source>
</reference>
<dbReference type="GO" id="GO:0046872">
    <property type="term" value="F:metal ion binding"/>
    <property type="evidence" value="ECO:0007669"/>
    <property type="project" value="UniProtKB-KW"/>
</dbReference>
<keyword evidence="7" id="KW-0460">Magnesium</keyword>
<gene>
    <name evidence="12" type="ORF">OCS_03010</name>
</gene>
<feature type="region of interest" description="Disordered" evidence="10">
    <location>
        <begin position="1"/>
        <end position="36"/>
    </location>
</feature>
<dbReference type="PROSITE" id="PS51462">
    <property type="entry name" value="NUDIX"/>
    <property type="match status" value="1"/>
</dbReference>
<dbReference type="InterPro" id="IPR050241">
    <property type="entry name" value="NAD-cap_RNA_hydrolase_NudC"/>
</dbReference>
<evidence type="ECO:0000256" key="8">
    <source>
        <dbReference type="ARBA" id="ARBA00023027"/>
    </source>
</evidence>
<evidence type="ECO:0000313" key="13">
    <source>
        <dbReference type="Proteomes" id="UP000019374"/>
    </source>
</evidence>
<dbReference type="PANTHER" id="PTHR42904:SF6">
    <property type="entry name" value="NAD-CAPPED RNA HYDROLASE NUDT12"/>
    <property type="match status" value="1"/>
</dbReference>
<dbReference type="InterPro" id="IPR015797">
    <property type="entry name" value="NUDIX_hydrolase-like_dom_sf"/>
</dbReference>
<dbReference type="PROSITE" id="PS00893">
    <property type="entry name" value="NUDIX_BOX"/>
    <property type="match status" value="1"/>
</dbReference>
<evidence type="ECO:0000256" key="9">
    <source>
        <dbReference type="ARBA" id="ARBA00023679"/>
    </source>
</evidence>
<dbReference type="Proteomes" id="UP000019374">
    <property type="component" value="Unassembled WGS sequence"/>
</dbReference>
<dbReference type="SUPFAM" id="SSF55811">
    <property type="entry name" value="Nudix"/>
    <property type="match status" value="1"/>
</dbReference>